<dbReference type="InterPro" id="IPR011240">
    <property type="entry name" value="Pesterase_YunD"/>
</dbReference>
<dbReference type="PIRSF" id="PIRSF036361">
    <property type="entry name" value="YunD"/>
    <property type="match status" value="1"/>
</dbReference>
<dbReference type="InterPro" id="IPR006179">
    <property type="entry name" value="5_nucleotidase/apyrase"/>
</dbReference>
<dbReference type="EMBL" id="QGTD01000009">
    <property type="protein sequence ID" value="PWU68161.1"/>
    <property type="molecule type" value="Genomic_DNA"/>
</dbReference>
<dbReference type="PANTHER" id="PTHR11575">
    <property type="entry name" value="5'-NUCLEOTIDASE-RELATED"/>
    <property type="match status" value="1"/>
</dbReference>
<dbReference type="Proteomes" id="UP000245624">
    <property type="component" value="Unassembled WGS sequence"/>
</dbReference>
<evidence type="ECO:0000256" key="2">
    <source>
        <dbReference type="RuleBase" id="RU362119"/>
    </source>
</evidence>
<feature type="domain" description="5'-Nucleotidase C-terminal" evidence="4">
    <location>
        <begin position="294"/>
        <end position="427"/>
    </location>
</feature>
<dbReference type="SUPFAM" id="SSF56300">
    <property type="entry name" value="Metallo-dependent phosphatases"/>
    <property type="match status" value="1"/>
</dbReference>
<dbReference type="GO" id="GO:0008253">
    <property type="term" value="F:5'-nucleotidase activity"/>
    <property type="evidence" value="ECO:0007669"/>
    <property type="project" value="TreeGrafter"/>
</dbReference>
<dbReference type="InterPro" id="IPR029052">
    <property type="entry name" value="Metallo-depent_PP-like"/>
</dbReference>
<gene>
    <name evidence="5" type="ORF">DLJ74_12070</name>
</gene>
<evidence type="ECO:0000256" key="1">
    <source>
        <dbReference type="ARBA" id="ARBA00022729"/>
    </source>
</evidence>
<feature type="domain" description="Calcineurin-like phosphoesterase" evidence="3">
    <location>
        <begin position="7"/>
        <end position="205"/>
    </location>
</feature>
<reference evidence="5 6" key="1">
    <citation type="submission" date="2018-05" db="EMBL/GenBank/DDBJ databases">
        <title>Genomic analysis of Gracilibacillus dipsosauri DD1 reveals novel features of a salt-tolerant amylase.</title>
        <authorList>
            <person name="Deutch C.E."/>
            <person name="Yang S."/>
        </authorList>
    </citation>
    <scope>NUCLEOTIDE SEQUENCE [LARGE SCALE GENOMIC DNA]</scope>
    <source>
        <strain evidence="5 6">DD1</strain>
    </source>
</reference>
<dbReference type="Gene3D" id="3.60.21.10">
    <property type="match status" value="1"/>
</dbReference>
<keyword evidence="2" id="KW-0547">Nucleotide-binding</keyword>
<dbReference type="InterPro" id="IPR004843">
    <property type="entry name" value="Calcineurin-like_PHP"/>
</dbReference>
<dbReference type="RefSeq" id="WP_109984658.1">
    <property type="nucleotide sequence ID" value="NZ_QGTD01000009.1"/>
</dbReference>
<sequence>MKERLHFYYTNDLHSHFENWASIVDFLNKKKEKHRQDKEHYWIVDIGDHVDRFHPISEAFRGKRNVELLNDVGYNIATIGNNEGITLEYYDLFHLYDAATFKVVCGNLTARNERQPVWLKDHYTFQSETGIKITVLGLTAPFTPFYRPLGWDVEPPYEYLRRELPKVEQDSDIIILLSHLGLSDDEMIARDFPSIDVIIGGHSHHLLKNEKSINQSILTAAGRYGHFVGEVDLLWDHNQNKLIEKHAYAMETSHMKKDLETEKKLEHLNKEAEIVLQQPVTVLKQRLEVNWFLNTIIIQQLTDHLQKWTDADIAMLNAGLLLDHLEKGPVTKRDIHRICPHPINPCTVKLRGIELLEVIRGAYDQALITLELKGFGFRGKVIGKFVFSGLDIEIMTDEDGIEHVKNVYYQGEEIAEERIYTFATADMFTFGRMFPQISRSKTKQFFLPEFLRDLLIDLLKN</sequence>
<accession>A0A317KXC2</accession>
<keyword evidence="1" id="KW-0732">Signal</keyword>
<protein>
    <submittedName>
        <fullName evidence="5">Bifunctional metallophosphatase/5'-nucleotidase</fullName>
    </submittedName>
</protein>
<dbReference type="Pfam" id="PF02872">
    <property type="entry name" value="5_nucleotid_C"/>
    <property type="match status" value="1"/>
</dbReference>
<dbReference type="Gene3D" id="3.90.780.10">
    <property type="entry name" value="5'-Nucleotidase, C-terminal domain"/>
    <property type="match status" value="1"/>
</dbReference>
<dbReference type="GO" id="GO:0008768">
    <property type="term" value="F:UDP-sugar diphosphatase activity"/>
    <property type="evidence" value="ECO:0007669"/>
    <property type="project" value="TreeGrafter"/>
</dbReference>
<evidence type="ECO:0000313" key="6">
    <source>
        <dbReference type="Proteomes" id="UP000245624"/>
    </source>
</evidence>
<dbReference type="Pfam" id="PF00149">
    <property type="entry name" value="Metallophos"/>
    <property type="match status" value="1"/>
</dbReference>
<dbReference type="CDD" id="cd00845">
    <property type="entry name" value="MPP_UshA_N_like"/>
    <property type="match status" value="1"/>
</dbReference>
<dbReference type="GO" id="GO:0030288">
    <property type="term" value="C:outer membrane-bounded periplasmic space"/>
    <property type="evidence" value="ECO:0007669"/>
    <property type="project" value="TreeGrafter"/>
</dbReference>
<evidence type="ECO:0000313" key="5">
    <source>
        <dbReference type="EMBL" id="PWU68161.1"/>
    </source>
</evidence>
<comment type="caution">
    <text evidence="5">The sequence shown here is derived from an EMBL/GenBank/DDBJ whole genome shotgun (WGS) entry which is preliminary data.</text>
</comment>
<dbReference type="SUPFAM" id="SSF55816">
    <property type="entry name" value="5'-nucleotidase (syn. UDP-sugar hydrolase), C-terminal domain"/>
    <property type="match status" value="1"/>
</dbReference>
<dbReference type="PANTHER" id="PTHR11575:SF23">
    <property type="entry name" value="5-NUCLEOTIDASE FAMILY PROTEIN"/>
    <property type="match status" value="1"/>
</dbReference>
<proteinExistence type="inferred from homology"/>
<comment type="similarity">
    <text evidence="2">Belongs to the 5'-nucleotidase family.</text>
</comment>
<keyword evidence="6" id="KW-1185">Reference proteome</keyword>
<dbReference type="OrthoDB" id="9793179at2"/>
<dbReference type="AlphaFoldDB" id="A0A317KXC2"/>
<keyword evidence="2" id="KW-0378">Hydrolase</keyword>
<dbReference type="GO" id="GO:0000166">
    <property type="term" value="F:nucleotide binding"/>
    <property type="evidence" value="ECO:0007669"/>
    <property type="project" value="UniProtKB-KW"/>
</dbReference>
<dbReference type="PRINTS" id="PR01607">
    <property type="entry name" value="APYRASEFAMLY"/>
</dbReference>
<name>A0A317KXC2_9BACI</name>
<dbReference type="InterPro" id="IPR008334">
    <property type="entry name" value="5'-Nucleotdase_C"/>
</dbReference>
<evidence type="ECO:0000259" key="4">
    <source>
        <dbReference type="Pfam" id="PF02872"/>
    </source>
</evidence>
<organism evidence="5 6">
    <name type="scientific">Gracilibacillus dipsosauri</name>
    <dbReference type="NCBI Taxonomy" id="178340"/>
    <lineage>
        <taxon>Bacteria</taxon>
        <taxon>Bacillati</taxon>
        <taxon>Bacillota</taxon>
        <taxon>Bacilli</taxon>
        <taxon>Bacillales</taxon>
        <taxon>Bacillaceae</taxon>
        <taxon>Gracilibacillus</taxon>
    </lineage>
</organism>
<dbReference type="InterPro" id="IPR036907">
    <property type="entry name" value="5'-Nucleotdase_C_sf"/>
</dbReference>
<evidence type="ECO:0000259" key="3">
    <source>
        <dbReference type="Pfam" id="PF00149"/>
    </source>
</evidence>
<dbReference type="GO" id="GO:0009166">
    <property type="term" value="P:nucleotide catabolic process"/>
    <property type="evidence" value="ECO:0007669"/>
    <property type="project" value="InterPro"/>
</dbReference>